<evidence type="ECO:0000313" key="4">
    <source>
        <dbReference type="Proteomes" id="UP001141659"/>
    </source>
</evidence>
<reference evidence="2" key="2">
    <citation type="journal article" date="2022" name="BMC Genomics">
        <title>Comparative genome analysis of mycobacteria focusing on tRNA and non-coding RNA.</title>
        <authorList>
            <person name="Behra P.R.K."/>
            <person name="Pettersson B.M.F."/>
            <person name="Ramesh M."/>
            <person name="Das S."/>
            <person name="Dasgupta S."/>
            <person name="Kirsebom L.A."/>
        </authorList>
    </citation>
    <scope>NUCLEOTIDE SEQUENCE</scope>
    <source>
        <strain evidence="2">DSM 44242</strain>
    </source>
</reference>
<dbReference type="EMBL" id="JBDLOU010000101">
    <property type="protein sequence ID" value="MEX3742449.1"/>
    <property type="molecule type" value="Genomic_DNA"/>
</dbReference>
<evidence type="ECO:0000313" key="5">
    <source>
        <dbReference type="Proteomes" id="UP001558474"/>
    </source>
</evidence>
<dbReference type="EMBL" id="JACKVC010000016">
    <property type="protein sequence ID" value="MCV7389340.1"/>
    <property type="molecule type" value="Genomic_DNA"/>
</dbReference>
<evidence type="ECO:0000313" key="2">
    <source>
        <dbReference type="EMBL" id="MCV7389340.1"/>
    </source>
</evidence>
<evidence type="ECO:0000313" key="3">
    <source>
        <dbReference type="EMBL" id="MEX3742449.1"/>
    </source>
</evidence>
<keyword evidence="1" id="KW-0812">Transmembrane</keyword>
<accession>A0AAW5T586</accession>
<feature type="transmembrane region" description="Helical" evidence="1">
    <location>
        <begin position="68"/>
        <end position="90"/>
    </location>
</feature>
<reference evidence="2" key="1">
    <citation type="submission" date="2020-07" db="EMBL/GenBank/DDBJ databases">
        <authorList>
            <person name="Pettersson B.M.F."/>
            <person name="Behra P.R.K."/>
            <person name="Ramesh M."/>
            <person name="Das S."/>
            <person name="Dasgupta S."/>
            <person name="Kirsebom L.A."/>
        </authorList>
    </citation>
    <scope>NUCLEOTIDE SEQUENCE</scope>
    <source>
        <strain evidence="2">DSM 44242</strain>
    </source>
</reference>
<dbReference type="InterPro" id="IPR046291">
    <property type="entry name" value="DUF6328"/>
</dbReference>
<keyword evidence="1" id="KW-0472">Membrane</keyword>
<dbReference type="Pfam" id="PF19853">
    <property type="entry name" value="DUF6328"/>
    <property type="match status" value="1"/>
</dbReference>
<feature type="transmembrane region" description="Helical" evidence="1">
    <location>
        <begin position="138"/>
        <end position="157"/>
    </location>
</feature>
<name>A0AAW5T586_9MYCO</name>
<dbReference type="Proteomes" id="UP001141659">
    <property type="component" value="Unassembled WGS sequence"/>
</dbReference>
<protein>
    <submittedName>
        <fullName evidence="3">DUF6328 family protein</fullName>
    </submittedName>
</protein>
<comment type="caution">
    <text evidence="2">The sequence shown here is derived from an EMBL/GenBank/DDBJ whole genome shotgun (WGS) entry which is preliminary data.</text>
</comment>
<keyword evidence="1" id="KW-1133">Transmembrane helix</keyword>
<dbReference type="Proteomes" id="UP001558474">
    <property type="component" value="Unassembled WGS sequence"/>
</dbReference>
<feature type="transmembrane region" description="Helical" evidence="1">
    <location>
        <begin position="102"/>
        <end position="126"/>
    </location>
</feature>
<reference evidence="3 5" key="3">
    <citation type="submission" date="2024-04" db="EMBL/GenBank/DDBJ databases">
        <title>Genomic Markers of Mycobacteria.</title>
        <authorList>
            <person name="Soliman M.S."/>
            <person name="Elkholy A."/>
            <person name="Soliman N.S."/>
            <person name="Abbas A."/>
            <person name="Khayrat S."/>
            <person name="Shawky S."/>
        </authorList>
    </citation>
    <scope>NUCLEOTIDE SEQUENCE [LARGE SCALE GENOMIC DNA]</scope>
    <source>
        <strain evidence="3 5">Egy-CU-AM5</strain>
    </source>
</reference>
<gene>
    <name evidence="3" type="ORF">ABFW12_29845</name>
    <name evidence="2" type="ORF">H5P34_14885</name>
</gene>
<organism evidence="2 4">
    <name type="scientific">Mycolicibacterium porcinum</name>
    <dbReference type="NCBI Taxonomy" id="39693"/>
    <lineage>
        <taxon>Bacteria</taxon>
        <taxon>Bacillati</taxon>
        <taxon>Actinomycetota</taxon>
        <taxon>Actinomycetes</taxon>
        <taxon>Mycobacteriales</taxon>
        <taxon>Mycobacteriaceae</taxon>
        <taxon>Mycolicibacterium</taxon>
    </lineage>
</organism>
<sequence length="181" mass="19834">MDPDHPELDQPWDQTARHETEAERLDRNWSSLLQELRVVQTGVQLLTGLLLTLPFQQRFPTLDEPMRILYLVTVACSAAATALLVAPVGMHRILFRRHRLNLLVSAAHRCAFVGLVLLGLAMAGVTELIFDTVAGRRAGILAGAVALVTFVGVWLVLPLAMRLGHPMSTNGSVELGAQRSQ</sequence>
<keyword evidence="5" id="KW-1185">Reference proteome</keyword>
<dbReference type="AlphaFoldDB" id="A0AAW5T586"/>
<proteinExistence type="predicted"/>
<dbReference type="RefSeq" id="WP_036440350.1">
    <property type="nucleotide sequence ID" value="NZ_JACKVC010000016.1"/>
</dbReference>
<evidence type="ECO:0000256" key="1">
    <source>
        <dbReference type="SAM" id="Phobius"/>
    </source>
</evidence>